<sequence>MPQTRNPAAALLLVVFLIWLLLPDGGFQGQSLVLSDVVAVRLARYHEALDVLKTTSWGDFAPPRSPEGEDQGQDDDEDAKFVNLTGFRAQDGFAWQDLDDFRQRGLRLSRYAVDGGQLWDVAQGEAVWANASGTLRGEWIRRQGSVQRSFESYNLSRNVPEMDWVGHGVEWARNMTGATGRMMLRLEGNSTVMRYEDVEPPAADTDPSASQHLPLSGGAIRNVKATLTVEDTAGSGLNWEMRLWGVHWPRQGVVLLTTTSEKFDGILGLPHLTPSASFFRSSRRLLEQILARVLDTKSSNANMDQNMPWNSDVDNPQYTAYPSPHCEFVMYAQVHPPVGLHARGDAKSQQPQDMIAAIEAELQNPLGAPIRSVPRLVMSAVVWSPDCAFFLETKGPPDFAPGPADHLTGMKTEVHTHHVKMWMLVYALLVLGQVRLLKDQVKESLTPSTLGRISFWTISAMVMVDGMTFTAAATWVSSAAATFLPTLALMFASFLSMTIGGSFLHKMHEMQQPVARLGREQNRASSPRPTSSAPADQTPTTAAILPGPVTATRASGAPQQPPVIVPSDQDQAAEIAQAASAVPRPGSGDANTTPQALSFQSIVGRFVLASLCLCFLAISSSTWYPRPRSLLLNFCAAAYLSLWVPQIYRNAVRNCRRALAWPFVIGQSVLRLLPIAYFWLNEDNFLYARPDRPAFFLFVAWVWIQIFVLAAQDVLGPRFGLPASWCPEAWDYHPVLREDGLEAGGLPIGLVAAASDEHDADALHKHPSSTSHDGHASSAHVKPPAGCSLRAIDCAICREALQVPVVKAGHDDSAATGVASVFARRLYMVTPCRHVFHTACLEGWIKFRLQCPICRDDLPPI</sequence>
<evidence type="ECO:0000256" key="10">
    <source>
        <dbReference type="ARBA" id="ARBA00022786"/>
    </source>
</evidence>
<feature type="transmembrane region" description="Helical" evidence="16">
    <location>
        <begin position="630"/>
        <end position="648"/>
    </location>
</feature>
<protein>
    <recommendedName>
        <fullName evidence="4">RING-type E3 ubiquitin transferase</fullName>
        <ecNumber evidence="4">2.3.2.27</ecNumber>
    </recommendedName>
</protein>
<evidence type="ECO:0000256" key="14">
    <source>
        <dbReference type="PROSITE-ProRule" id="PRU00175"/>
    </source>
</evidence>
<evidence type="ECO:0000256" key="5">
    <source>
        <dbReference type="ARBA" id="ARBA00022679"/>
    </source>
</evidence>
<name>A0A2C5ZJA7_9HYPO</name>
<comment type="caution">
    <text evidence="19">The sequence shown here is derived from an EMBL/GenBank/DDBJ whole genome shotgun (WGS) entry which is preliminary data.</text>
</comment>
<dbReference type="SMART" id="SM00184">
    <property type="entry name" value="RING"/>
    <property type="match status" value="1"/>
</dbReference>
<dbReference type="InterPro" id="IPR021319">
    <property type="entry name" value="DUF2921"/>
</dbReference>
<dbReference type="SUPFAM" id="SSF57850">
    <property type="entry name" value="RING/U-box"/>
    <property type="match status" value="1"/>
</dbReference>
<dbReference type="InterPro" id="IPR013083">
    <property type="entry name" value="Znf_RING/FYVE/PHD"/>
</dbReference>
<feature type="transmembrane region" description="Helical" evidence="16">
    <location>
        <begin position="482"/>
        <end position="504"/>
    </location>
</feature>
<feature type="domain" description="RING-type" evidence="18">
    <location>
        <begin position="794"/>
        <end position="855"/>
    </location>
</feature>
<dbReference type="GO" id="GO:0012505">
    <property type="term" value="C:endomembrane system"/>
    <property type="evidence" value="ECO:0007669"/>
    <property type="project" value="UniProtKB-SubCell"/>
</dbReference>
<feature type="transmembrane region" description="Helical" evidence="16">
    <location>
        <begin position="660"/>
        <end position="680"/>
    </location>
</feature>
<evidence type="ECO:0000313" key="20">
    <source>
        <dbReference type="Proteomes" id="UP000224854"/>
    </source>
</evidence>
<keyword evidence="7" id="KW-0479">Metal-binding</keyword>
<dbReference type="Gene3D" id="3.30.40.10">
    <property type="entry name" value="Zinc/RING finger domain, C3HC4 (zinc finger)"/>
    <property type="match status" value="1"/>
</dbReference>
<feature type="region of interest" description="Disordered" evidence="15">
    <location>
        <begin position="514"/>
        <end position="543"/>
    </location>
</feature>
<evidence type="ECO:0000256" key="3">
    <source>
        <dbReference type="ARBA" id="ARBA00004906"/>
    </source>
</evidence>
<dbReference type="Pfam" id="PF12678">
    <property type="entry name" value="zf-rbx1"/>
    <property type="match status" value="1"/>
</dbReference>
<feature type="compositionally biased region" description="Low complexity" evidence="15">
    <location>
        <begin position="523"/>
        <end position="535"/>
    </location>
</feature>
<keyword evidence="12 16" id="KW-1133">Transmembrane helix</keyword>
<keyword evidence="5" id="KW-0808">Transferase</keyword>
<feature type="signal peptide" evidence="17">
    <location>
        <begin position="1"/>
        <end position="29"/>
    </location>
</feature>
<keyword evidence="8 17" id="KW-0732">Signal</keyword>
<dbReference type="GO" id="GO:0008270">
    <property type="term" value="F:zinc ion binding"/>
    <property type="evidence" value="ECO:0007669"/>
    <property type="project" value="UniProtKB-KW"/>
</dbReference>
<evidence type="ECO:0000256" key="9">
    <source>
        <dbReference type="ARBA" id="ARBA00022771"/>
    </source>
</evidence>
<dbReference type="PROSITE" id="PS50089">
    <property type="entry name" value="ZF_RING_2"/>
    <property type="match status" value="1"/>
</dbReference>
<keyword evidence="10" id="KW-0833">Ubl conjugation pathway</keyword>
<comment type="pathway">
    <text evidence="3">Protein modification; protein ubiquitination.</text>
</comment>
<dbReference type="UniPathway" id="UPA00143"/>
<comment type="subcellular location">
    <subcellularLocation>
        <location evidence="2">Endomembrane system</location>
        <topology evidence="2">Multi-pass membrane protein</topology>
    </subcellularLocation>
</comment>
<accession>A0A2C5ZJA7</accession>
<evidence type="ECO:0000256" key="17">
    <source>
        <dbReference type="SAM" id="SignalP"/>
    </source>
</evidence>
<evidence type="ECO:0000256" key="13">
    <source>
        <dbReference type="ARBA" id="ARBA00023136"/>
    </source>
</evidence>
<keyword evidence="20" id="KW-1185">Reference proteome</keyword>
<evidence type="ECO:0000256" key="7">
    <source>
        <dbReference type="ARBA" id="ARBA00022723"/>
    </source>
</evidence>
<keyword evidence="6 16" id="KW-0812">Transmembrane</keyword>
<dbReference type="GO" id="GO:0016567">
    <property type="term" value="P:protein ubiquitination"/>
    <property type="evidence" value="ECO:0007669"/>
    <property type="project" value="UniProtKB-UniPathway"/>
</dbReference>
<evidence type="ECO:0000259" key="18">
    <source>
        <dbReference type="PROSITE" id="PS50089"/>
    </source>
</evidence>
<dbReference type="AlphaFoldDB" id="A0A2C5ZJA7"/>
<evidence type="ECO:0000256" key="12">
    <source>
        <dbReference type="ARBA" id="ARBA00022989"/>
    </source>
</evidence>
<dbReference type="GO" id="GO:0061630">
    <property type="term" value="F:ubiquitin protein ligase activity"/>
    <property type="evidence" value="ECO:0007669"/>
    <property type="project" value="UniProtKB-EC"/>
</dbReference>
<comment type="catalytic activity">
    <reaction evidence="1">
        <text>S-ubiquitinyl-[E2 ubiquitin-conjugating enzyme]-L-cysteine + [acceptor protein]-L-lysine = [E2 ubiquitin-conjugating enzyme]-L-cysteine + N(6)-ubiquitinyl-[acceptor protein]-L-lysine.</text>
        <dbReference type="EC" id="2.3.2.27"/>
    </reaction>
</comment>
<dbReference type="Pfam" id="PF11145">
    <property type="entry name" value="DUF2921"/>
    <property type="match status" value="1"/>
</dbReference>
<evidence type="ECO:0000256" key="8">
    <source>
        <dbReference type="ARBA" id="ARBA00022729"/>
    </source>
</evidence>
<evidence type="ECO:0000256" key="15">
    <source>
        <dbReference type="SAM" id="MobiDB-lite"/>
    </source>
</evidence>
<feature type="transmembrane region" description="Helical" evidence="16">
    <location>
        <begin position="449"/>
        <end position="476"/>
    </location>
</feature>
<evidence type="ECO:0000256" key="1">
    <source>
        <dbReference type="ARBA" id="ARBA00000900"/>
    </source>
</evidence>
<dbReference type="Proteomes" id="UP000224854">
    <property type="component" value="Unassembled WGS sequence"/>
</dbReference>
<dbReference type="PANTHER" id="PTHR22763">
    <property type="entry name" value="RING ZINC FINGER PROTEIN"/>
    <property type="match status" value="1"/>
</dbReference>
<keyword evidence="11" id="KW-0862">Zinc</keyword>
<dbReference type="InterPro" id="IPR001841">
    <property type="entry name" value="Znf_RING"/>
</dbReference>
<evidence type="ECO:0000256" key="4">
    <source>
        <dbReference type="ARBA" id="ARBA00012483"/>
    </source>
</evidence>
<reference evidence="19 20" key="1">
    <citation type="submission" date="2017-06" db="EMBL/GenBank/DDBJ databases">
        <title>Ant-infecting Ophiocordyceps genomes reveal a high diversity of potential behavioral manipulation genes and a possible major role for enterotoxins.</title>
        <authorList>
            <person name="De Bekker C."/>
            <person name="Evans H.C."/>
            <person name="Brachmann A."/>
            <person name="Hughes D.P."/>
        </authorList>
    </citation>
    <scope>NUCLEOTIDE SEQUENCE [LARGE SCALE GENOMIC DNA]</scope>
    <source>
        <strain evidence="19 20">1348a</strain>
    </source>
</reference>
<dbReference type="PANTHER" id="PTHR22763:SF162">
    <property type="entry name" value="TRANSMEMBRANE E3 UBIQUITIN-PROTEIN LIGASE 1"/>
    <property type="match status" value="1"/>
</dbReference>
<gene>
    <name evidence="19" type="ORF">CDD82_7146</name>
</gene>
<dbReference type="EC" id="2.3.2.27" evidence="4"/>
<feature type="transmembrane region" description="Helical" evidence="16">
    <location>
        <begin position="606"/>
        <end position="624"/>
    </location>
</feature>
<evidence type="ECO:0000256" key="6">
    <source>
        <dbReference type="ARBA" id="ARBA00022692"/>
    </source>
</evidence>
<feature type="transmembrane region" description="Helical" evidence="16">
    <location>
        <begin position="692"/>
        <end position="711"/>
    </location>
</feature>
<dbReference type="OrthoDB" id="9984778at2759"/>
<organism evidence="19 20">
    <name type="scientific">Ophiocordyceps australis</name>
    <dbReference type="NCBI Taxonomy" id="1399860"/>
    <lineage>
        <taxon>Eukaryota</taxon>
        <taxon>Fungi</taxon>
        <taxon>Dikarya</taxon>
        <taxon>Ascomycota</taxon>
        <taxon>Pezizomycotina</taxon>
        <taxon>Sordariomycetes</taxon>
        <taxon>Hypocreomycetidae</taxon>
        <taxon>Hypocreales</taxon>
        <taxon>Ophiocordycipitaceae</taxon>
        <taxon>Ophiocordyceps</taxon>
    </lineage>
</organism>
<evidence type="ECO:0000256" key="11">
    <source>
        <dbReference type="ARBA" id="ARBA00022833"/>
    </source>
</evidence>
<dbReference type="EMBL" id="NJEU01000080">
    <property type="protein sequence ID" value="PHH82065.1"/>
    <property type="molecule type" value="Genomic_DNA"/>
</dbReference>
<dbReference type="GO" id="GO:0043161">
    <property type="term" value="P:proteasome-mediated ubiquitin-dependent protein catabolic process"/>
    <property type="evidence" value="ECO:0007669"/>
    <property type="project" value="TreeGrafter"/>
</dbReference>
<dbReference type="GO" id="GO:0044695">
    <property type="term" value="C:Dsc E3 ubiquitin ligase complex"/>
    <property type="evidence" value="ECO:0007669"/>
    <property type="project" value="TreeGrafter"/>
</dbReference>
<keyword evidence="9 14" id="KW-0863">Zinc-finger</keyword>
<feature type="chain" id="PRO_5012248371" description="RING-type E3 ubiquitin transferase" evidence="17">
    <location>
        <begin position="30"/>
        <end position="861"/>
    </location>
</feature>
<evidence type="ECO:0000256" key="16">
    <source>
        <dbReference type="SAM" id="Phobius"/>
    </source>
</evidence>
<evidence type="ECO:0000256" key="2">
    <source>
        <dbReference type="ARBA" id="ARBA00004127"/>
    </source>
</evidence>
<keyword evidence="13 16" id="KW-0472">Membrane</keyword>
<evidence type="ECO:0000313" key="19">
    <source>
        <dbReference type="EMBL" id="PHH82065.1"/>
    </source>
</evidence>
<dbReference type="InterPro" id="IPR050731">
    <property type="entry name" value="HRD1_E3_ubiq-ligases"/>
</dbReference>
<proteinExistence type="predicted"/>
<dbReference type="InterPro" id="IPR024766">
    <property type="entry name" value="Znf_RING_H2"/>
</dbReference>